<organism evidence="3 4">
    <name type="scientific">Entomortierella parvispora</name>
    <dbReference type="NCBI Taxonomy" id="205924"/>
    <lineage>
        <taxon>Eukaryota</taxon>
        <taxon>Fungi</taxon>
        <taxon>Fungi incertae sedis</taxon>
        <taxon>Mucoromycota</taxon>
        <taxon>Mortierellomycotina</taxon>
        <taxon>Mortierellomycetes</taxon>
        <taxon>Mortierellales</taxon>
        <taxon>Mortierellaceae</taxon>
        <taxon>Entomortierella</taxon>
    </lineage>
</organism>
<name>A0A9P3H2B6_9FUNG</name>
<feature type="compositionally biased region" description="Basic and acidic residues" evidence="1">
    <location>
        <begin position="456"/>
        <end position="466"/>
    </location>
</feature>
<feature type="compositionally biased region" description="Low complexity" evidence="1">
    <location>
        <begin position="1091"/>
        <end position="1107"/>
    </location>
</feature>
<dbReference type="SUPFAM" id="SSF82199">
    <property type="entry name" value="SET domain"/>
    <property type="match status" value="2"/>
</dbReference>
<dbReference type="GO" id="GO:0005634">
    <property type="term" value="C:nucleus"/>
    <property type="evidence" value="ECO:0007669"/>
    <property type="project" value="TreeGrafter"/>
</dbReference>
<evidence type="ECO:0000259" key="2">
    <source>
        <dbReference type="PROSITE" id="PS50280"/>
    </source>
</evidence>
<dbReference type="InterPro" id="IPR001214">
    <property type="entry name" value="SET_dom"/>
</dbReference>
<dbReference type="OrthoDB" id="5945798at2759"/>
<reference evidence="3" key="1">
    <citation type="submission" date="2021-11" db="EMBL/GenBank/DDBJ databases">
        <authorList>
            <person name="Herlambang A."/>
            <person name="Guo Y."/>
            <person name="Takashima Y."/>
            <person name="Nishizawa T."/>
        </authorList>
    </citation>
    <scope>NUCLEOTIDE SEQUENCE</scope>
    <source>
        <strain evidence="3">E1425</strain>
    </source>
</reference>
<dbReference type="CDD" id="cd20071">
    <property type="entry name" value="SET_SMYD"/>
    <property type="match status" value="1"/>
</dbReference>
<protein>
    <recommendedName>
        <fullName evidence="2">SET domain-containing protein</fullName>
    </recommendedName>
</protein>
<dbReference type="PROSITE" id="PS50280">
    <property type="entry name" value="SET"/>
    <property type="match status" value="1"/>
</dbReference>
<reference evidence="3" key="2">
    <citation type="journal article" date="2022" name="Microbiol. Resour. Announc.">
        <title>Whole-Genome Sequence of Entomortierella parvispora E1425, a Mucoromycotan Fungus Associated with Burkholderiaceae-Related Endosymbiotic Bacteria.</title>
        <authorList>
            <person name="Herlambang A."/>
            <person name="Guo Y."/>
            <person name="Takashima Y."/>
            <person name="Narisawa K."/>
            <person name="Ohta H."/>
            <person name="Nishizawa T."/>
        </authorList>
    </citation>
    <scope>NUCLEOTIDE SEQUENCE</scope>
    <source>
        <strain evidence="3">E1425</strain>
    </source>
</reference>
<evidence type="ECO:0000313" key="4">
    <source>
        <dbReference type="Proteomes" id="UP000827284"/>
    </source>
</evidence>
<evidence type="ECO:0000256" key="1">
    <source>
        <dbReference type="SAM" id="MobiDB-lite"/>
    </source>
</evidence>
<feature type="region of interest" description="Disordered" evidence="1">
    <location>
        <begin position="246"/>
        <end position="313"/>
    </location>
</feature>
<dbReference type="EMBL" id="BQFW01000002">
    <property type="protein sequence ID" value="GJJ68734.1"/>
    <property type="molecule type" value="Genomic_DNA"/>
</dbReference>
<dbReference type="PANTHER" id="PTHR12197">
    <property type="entry name" value="HISTONE-LYSINE N-METHYLTRANSFERASE SMYD"/>
    <property type="match status" value="1"/>
</dbReference>
<feature type="compositionally biased region" description="Low complexity" evidence="1">
    <location>
        <begin position="292"/>
        <end position="313"/>
    </location>
</feature>
<feature type="region of interest" description="Disordered" evidence="1">
    <location>
        <begin position="426"/>
        <end position="482"/>
    </location>
</feature>
<feature type="compositionally biased region" description="Basic and acidic residues" evidence="1">
    <location>
        <begin position="1109"/>
        <end position="1118"/>
    </location>
</feature>
<dbReference type="InterPro" id="IPR050869">
    <property type="entry name" value="H3K4_H4K5_MeTrfase"/>
</dbReference>
<gene>
    <name evidence="3" type="ORF">EMPS_01080</name>
</gene>
<feature type="region of interest" description="Disordered" evidence="1">
    <location>
        <begin position="120"/>
        <end position="181"/>
    </location>
</feature>
<feature type="compositionally biased region" description="Basic and acidic residues" evidence="1">
    <location>
        <begin position="62"/>
        <end position="74"/>
    </location>
</feature>
<feature type="compositionally biased region" description="Basic residues" evidence="1">
    <location>
        <begin position="1119"/>
        <end position="1133"/>
    </location>
</feature>
<feature type="domain" description="SET" evidence="2">
    <location>
        <begin position="599"/>
        <end position="1051"/>
    </location>
</feature>
<feature type="compositionally biased region" description="Low complexity" evidence="1">
    <location>
        <begin position="974"/>
        <end position="1000"/>
    </location>
</feature>
<feature type="compositionally biased region" description="Low complexity" evidence="1">
    <location>
        <begin position="136"/>
        <end position="153"/>
    </location>
</feature>
<proteinExistence type="predicted"/>
<feature type="compositionally biased region" description="Polar residues" evidence="1">
    <location>
        <begin position="189"/>
        <end position="202"/>
    </location>
</feature>
<dbReference type="Gene3D" id="2.170.270.10">
    <property type="entry name" value="SET domain"/>
    <property type="match status" value="2"/>
</dbReference>
<feature type="region of interest" description="Disordered" evidence="1">
    <location>
        <begin position="1084"/>
        <end position="1133"/>
    </location>
</feature>
<comment type="caution">
    <text evidence="3">The sequence shown here is derived from an EMBL/GenBank/DDBJ whole genome shotgun (WGS) entry which is preliminary data.</text>
</comment>
<dbReference type="PANTHER" id="PTHR12197:SF294">
    <property type="entry name" value="POTENTIAL PROTEIN LYSINE METHYLTRANSFERASE SET6"/>
    <property type="match status" value="1"/>
</dbReference>
<keyword evidence="4" id="KW-1185">Reference proteome</keyword>
<feature type="region of interest" description="Disordered" evidence="1">
    <location>
        <begin position="959"/>
        <end position="1010"/>
    </location>
</feature>
<feature type="region of interest" description="Disordered" evidence="1">
    <location>
        <begin position="43"/>
        <end position="74"/>
    </location>
</feature>
<dbReference type="Proteomes" id="UP000827284">
    <property type="component" value="Unassembled WGS sequence"/>
</dbReference>
<feature type="region of interest" description="Disordered" evidence="1">
    <location>
        <begin position="783"/>
        <end position="817"/>
    </location>
</feature>
<evidence type="ECO:0000313" key="3">
    <source>
        <dbReference type="EMBL" id="GJJ68734.1"/>
    </source>
</evidence>
<feature type="compositionally biased region" description="Polar residues" evidence="1">
    <location>
        <begin position="803"/>
        <end position="813"/>
    </location>
</feature>
<sequence>MATNPNFQEFLQDGDYLEEEWQRVYDLRFCTILVPLPPHLASRARSTAVKDDQQVEGTPEVGEEHGSDEAHVHDRHLPLTDMSTEATEADLQILPPSPEPNSPSPTHSHLTDLPLQTRARKAGATKRCQLTKSKGARSASSASSSLQPSSLSLDTDQSRESSETPPHQSQEPPADDDGYMTNVTTSKVTVELSQPSSSTNTAELEGEDELDHILVPVSACEGLLPMSPPESRSTPAKRKRWELDPSQGLLHPCQPSSPPKRVTLSSPTSPGGITTVGRTPSSLLKPRSYEPSTTRSSSYMSQSSFGGATSSSSDGCLFKSTVPLSLEESVSDGCVWSNGDWRGLKKVYLEMNGDTQSEEGLGLIADRFLLEDAARNGGESRWDRPKTMTRCIALQMVERERQRQALVYPIKLPPTPYTPLLSPLQAHSARRQVRTTASPAGLQRSRNSSQPYPTHLLRDKATKSIDSRASSSTTMTSVDSDNAEDRAFTGAAQLIAEHRTQRNSRLKKQDPNQGSQLKSIVKARFAEGLDSVRQLLGFWKEVEQGNSETKEDVLVPLVPLHRVRSVVDAFECAFMNPPLSPIYSSRMEHVNAVCEREGYPIVVENSPTLGNHAIASRDVPQGEGLLRVIPYAAEAFDNFKKRMCQVCLLYYNRGAYSFRCQDCDQVYFCSSACKDLAMDPQMGCHLKICRAFRKLATWNSDRHTKSIIKLLLQVLMNHWRERQGFLTAYQNRQLLLRKAEEGKEQGLDREREERAAEGVATELSAMALDSEAEGTITQAAIGQNTQDNSFKDDQPYPILSPGHSPSPSEQQQENDGRDRIQEPVENNFYDFLLLQSHFEDWDEEDNKDWNKQSQIVLSLLDLAGLTEVAMGRDEPLRPLTSADIKRMISALESNAFGMFDRSKTKPVCFGRAVFPMASYFNHSCDCNATAVQADGSMEVITGLDVLGLVDSEAADKAGREKAGLPLTSLSNQATPSTSTSSLSSSLPPDTPPVATTVASTGDTMGDKDEEGDVVPELVVDPYESRVGEFRMMTFFATKDISKGEDITISYIDTEMPLHARRLALLSDYHFHCCCERCLREEKLGPSGSGTGASPISTPSSTPSSPSSKKMADKGPSKKDVKKGKRHQARIAKK</sequence>
<dbReference type="InterPro" id="IPR046341">
    <property type="entry name" value="SET_dom_sf"/>
</dbReference>
<accession>A0A9P3H2B6</accession>
<feature type="compositionally biased region" description="Polar residues" evidence="1">
    <location>
        <begin position="263"/>
        <end position="282"/>
    </location>
</feature>
<feature type="region of interest" description="Disordered" evidence="1">
    <location>
        <begin position="189"/>
        <end position="208"/>
    </location>
</feature>
<dbReference type="AlphaFoldDB" id="A0A9P3H2B6"/>
<feature type="region of interest" description="Disordered" evidence="1">
    <location>
        <begin position="92"/>
        <end position="111"/>
    </location>
</feature>
<feature type="compositionally biased region" description="Polar residues" evidence="1">
    <location>
        <begin position="434"/>
        <end position="452"/>
    </location>
</feature>